<evidence type="ECO:0000313" key="2">
    <source>
        <dbReference type="EMBL" id="MCR8635866.1"/>
    </source>
</evidence>
<dbReference type="RefSeq" id="WP_258217408.1">
    <property type="nucleotide sequence ID" value="NZ_JANQBD010000032.1"/>
</dbReference>
<feature type="transmembrane region" description="Helical" evidence="1">
    <location>
        <begin position="104"/>
        <end position="123"/>
    </location>
</feature>
<accession>A0ABT1YRS2</accession>
<gene>
    <name evidence="2" type="ORF">NV381_32215</name>
</gene>
<sequence>MKNLHLNDRQLQRYLNRMCSELEFNKMGKHIHGCTSCRTRLHTLLEMEFLLDQMPLLAAPPMLEDRIMESINAESRATLGNQAVPPSANQKPGASKVKRYRSELVNGLIAVAATYLFINSGIIGKIISINADSWGADVQNRVAAIESVVTRISIQLLS</sequence>
<dbReference type="EMBL" id="JANQBD010000032">
    <property type="protein sequence ID" value="MCR8635866.1"/>
    <property type="molecule type" value="Genomic_DNA"/>
</dbReference>
<evidence type="ECO:0008006" key="4">
    <source>
        <dbReference type="Google" id="ProtNLM"/>
    </source>
</evidence>
<comment type="caution">
    <text evidence="2">The sequence shown here is derived from an EMBL/GenBank/DDBJ whole genome shotgun (WGS) entry which is preliminary data.</text>
</comment>
<keyword evidence="1" id="KW-0812">Transmembrane</keyword>
<keyword evidence="1" id="KW-0472">Membrane</keyword>
<reference evidence="2 3" key="1">
    <citation type="submission" date="2022-08" db="EMBL/GenBank/DDBJ databases">
        <title>Paenibacillus endoradicis sp. nov., Paenibacillus radicibacter sp. nov and Paenibacillus pararadicis sp. nov., three cold-adapted plant growth-promoting bacteria isolated from root of Larix gmelinii in Great Khingan.</title>
        <authorList>
            <person name="Xue H."/>
        </authorList>
    </citation>
    <scope>NUCLEOTIDE SEQUENCE [LARGE SCALE GENOMIC DNA]</scope>
    <source>
        <strain evidence="2 3">N5-1-1-5</strain>
    </source>
</reference>
<protein>
    <recommendedName>
        <fullName evidence="4">Zinc-finger domain-containing protein</fullName>
    </recommendedName>
</protein>
<organism evidence="2 3">
    <name type="scientific">Paenibacillus radicis</name>
    <name type="common">ex Xue et al. 2023</name>
    <dbReference type="NCBI Taxonomy" id="2972489"/>
    <lineage>
        <taxon>Bacteria</taxon>
        <taxon>Bacillati</taxon>
        <taxon>Bacillota</taxon>
        <taxon>Bacilli</taxon>
        <taxon>Bacillales</taxon>
        <taxon>Paenibacillaceae</taxon>
        <taxon>Paenibacillus</taxon>
    </lineage>
</organism>
<proteinExistence type="predicted"/>
<name>A0ABT1YRS2_9BACL</name>
<evidence type="ECO:0000313" key="3">
    <source>
        <dbReference type="Proteomes" id="UP001300012"/>
    </source>
</evidence>
<evidence type="ECO:0000256" key="1">
    <source>
        <dbReference type="SAM" id="Phobius"/>
    </source>
</evidence>
<keyword evidence="1" id="KW-1133">Transmembrane helix</keyword>
<keyword evidence="3" id="KW-1185">Reference proteome</keyword>
<dbReference type="Proteomes" id="UP001300012">
    <property type="component" value="Unassembled WGS sequence"/>
</dbReference>